<feature type="domain" description="DUF4124" evidence="1">
    <location>
        <begin position="2"/>
        <end position="45"/>
    </location>
</feature>
<dbReference type="Pfam" id="PF13511">
    <property type="entry name" value="DUF4124"/>
    <property type="match status" value="1"/>
</dbReference>
<dbReference type="AlphaFoldDB" id="A0A2R4BM46"/>
<evidence type="ECO:0000259" key="1">
    <source>
        <dbReference type="Pfam" id="PF13511"/>
    </source>
</evidence>
<sequence length="98" mass="10942">MPDPAVADIYAFTDEKGMVHVTNVPQDRRYRLILRVPEAAAERRAGRRAREPVRRFQQQVAQAGQASRVAPVSRRCWSSVCSSATICVCVTFVPDLPT</sequence>
<dbReference type="KEGG" id="tak:Tharo_1474"/>
<accession>A0A2R4BM46</accession>
<dbReference type="InterPro" id="IPR025392">
    <property type="entry name" value="DUF4124"/>
</dbReference>
<gene>
    <name evidence="2" type="ORF">Tharo_1474</name>
</gene>
<name>A0A2R4BM46_THAAR</name>
<evidence type="ECO:0000313" key="2">
    <source>
        <dbReference type="EMBL" id="AVR88398.1"/>
    </source>
</evidence>
<proteinExistence type="predicted"/>
<keyword evidence="3" id="KW-1185">Reference proteome</keyword>
<dbReference type="Proteomes" id="UP000241885">
    <property type="component" value="Chromosome"/>
</dbReference>
<organism evidence="2 3">
    <name type="scientific">Thauera aromatica K172</name>
    <dbReference type="NCBI Taxonomy" id="44139"/>
    <lineage>
        <taxon>Bacteria</taxon>
        <taxon>Pseudomonadati</taxon>
        <taxon>Pseudomonadota</taxon>
        <taxon>Betaproteobacteria</taxon>
        <taxon>Rhodocyclales</taxon>
        <taxon>Zoogloeaceae</taxon>
        <taxon>Thauera</taxon>
    </lineage>
</organism>
<protein>
    <submittedName>
        <fullName evidence="2">Lytic murein transglycosylase</fullName>
    </submittedName>
</protein>
<reference evidence="2 3" key="1">
    <citation type="submission" date="2018-03" db="EMBL/GenBank/DDBJ databases">
        <title>Complete genome sequence of Thauera aromatica, a model organism for studying aromatic compound degradation under denitrifying conditions.</title>
        <authorList>
            <person name="Lo H.-Y."/>
            <person name="Goris T."/>
            <person name="Boll M."/>
            <person name="Mueller J.A."/>
        </authorList>
    </citation>
    <scope>NUCLEOTIDE SEQUENCE [LARGE SCALE GENOMIC DNA]</scope>
    <source>
        <strain evidence="2 3">K172</strain>
    </source>
</reference>
<evidence type="ECO:0000313" key="3">
    <source>
        <dbReference type="Proteomes" id="UP000241885"/>
    </source>
</evidence>
<dbReference type="EMBL" id="CP028339">
    <property type="protein sequence ID" value="AVR88398.1"/>
    <property type="molecule type" value="Genomic_DNA"/>
</dbReference>